<feature type="domain" description="TonB-dependent receptor-like beta-barrel" evidence="12">
    <location>
        <begin position="317"/>
        <end position="870"/>
    </location>
</feature>
<evidence type="ECO:0000256" key="1">
    <source>
        <dbReference type="ARBA" id="ARBA00004571"/>
    </source>
</evidence>
<keyword evidence="2 10" id="KW-0813">Transport</keyword>
<evidence type="ECO:0000256" key="7">
    <source>
        <dbReference type="ARBA" id="ARBA00023136"/>
    </source>
</evidence>
<evidence type="ECO:0000256" key="9">
    <source>
        <dbReference type="ARBA" id="ARBA00023237"/>
    </source>
</evidence>
<evidence type="ECO:0000256" key="8">
    <source>
        <dbReference type="ARBA" id="ARBA00023170"/>
    </source>
</evidence>
<dbReference type="Pfam" id="PF13715">
    <property type="entry name" value="CarbopepD_reg_2"/>
    <property type="match status" value="1"/>
</dbReference>
<dbReference type="PROSITE" id="PS52016">
    <property type="entry name" value="TONB_DEPENDENT_REC_3"/>
    <property type="match status" value="1"/>
</dbReference>
<dbReference type="InterPro" id="IPR000531">
    <property type="entry name" value="Beta-barrel_TonB"/>
</dbReference>
<keyword evidence="3 10" id="KW-1134">Transmembrane beta strand</keyword>
<sequence>MKRIFTVLISTLLLSFSIYGQSGVGKLSGKVIDADTKEPLVGANIVILNTDWGAATNVEGEYFVLNIPPGTYDVRFSYVGYAPKTVQNVRIVAGVTFELNVELSTDFTLPEIVVQDKKFFEEKATNTKKVIDSEQISRLPVKGVEKLASLQSGVVISEGSGGSDGNASINVRGGRSGEVLYIVDGIPQNDVFTGSNYSQVSNAAIEQIAFEIGGYEAKYGQAQSGIVNVTTKTGSANYSLYADVLTSSYTDNYGYNLYTGTLGGPIIPGNPKQTFFLSFERGWFKDADPRAINYEFPSIGKSYDFIPENDAGVYRITARTSHGFGDWTARLGANINTRDYRGVVQSYMKNNAEHNTRNKEMNQSYTFRLSQNVSSNSFWNLTAGYKFFKQESGDGLWFDDIEAYGDSVKNREKFGIILPGNGQRIQFDENGIFAKNGRMWNNYSKYQSNTISGDFDFTSQIENHLLEIGFGANYHTIRNYSIAPIGLALPNLRNLTPEERYKTLTPSVIGFDIFGKEETSEDNADLTKFAPRNPLLAYGYIQDRFELEDLVLNVGVRFDYFDTKADILKNPELPYAAGDPQEFDAADFVKKKAEFKVSPRIGLGFPVTATTVFHAQYGKFIQQPSLNQLYAARFDYDFLLSDAQATFLNGQVNSEETTQYEVGFRQVIGNVAALNITAFYKNTRGLINQQVIFFSRTPGGATEEYYTPTNSDFGTIKGLAFSLDVARVSYFSMSLNYTYSIAEGTGSSTSSNFVAAFRNTGRDRVPKVIAPLDFDQRHTGTINVDFYVPKGDLGIFELLSANVLVSFNSGRPYTPLKEQNLLVGNTNYGDTKGYVNSAYGPGNFRVDLKLEKGFALGNAMFTPYVWIENLFDADNVVSVYRSTGSPLTTGWLNTPNGRTYVESTPNPEKFKQDYQSLERNPFNFGIPRTIKVGFKVNFTNITF</sequence>
<dbReference type="InterPro" id="IPR008969">
    <property type="entry name" value="CarboxyPept-like_regulatory"/>
</dbReference>
<dbReference type="Pfam" id="PF00593">
    <property type="entry name" value="TonB_dep_Rec_b-barrel"/>
    <property type="match status" value="1"/>
</dbReference>
<keyword evidence="9 10" id="KW-0998">Cell outer membrane</keyword>
<protein>
    <submittedName>
        <fullName evidence="14">TonB-dependent receptor</fullName>
    </submittedName>
</protein>
<name>A0A7V2ZL85_9BACT</name>
<accession>A0A7V2ZL85</accession>
<evidence type="ECO:0000256" key="11">
    <source>
        <dbReference type="RuleBase" id="RU003357"/>
    </source>
</evidence>
<dbReference type="EMBL" id="DSUJ01000008">
    <property type="protein sequence ID" value="HFI92066.1"/>
    <property type="molecule type" value="Genomic_DNA"/>
</dbReference>
<comment type="similarity">
    <text evidence="10 11">Belongs to the TonB-dependent receptor family.</text>
</comment>
<dbReference type="GO" id="GO:0015344">
    <property type="term" value="F:siderophore uptake transmembrane transporter activity"/>
    <property type="evidence" value="ECO:0007669"/>
    <property type="project" value="TreeGrafter"/>
</dbReference>
<organism evidence="14">
    <name type="scientific">Ignavibacterium album</name>
    <dbReference type="NCBI Taxonomy" id="591197"/>
    <lineage>
        <taxon>Bacteria</taxon>
        <taxon>Pseudomonadati</taxon>
        <taxon>Ignavibacteriota</taxon>
        <taxon>Ignavibacteria</taxon>
        <taxon>Ignavibacteriales</taxon>
        <taxon>Ignavibacteriaceae</taxon>
        <taxon>Ignavibacterium</taxon>
    </lineage>
</organism>
<dbReference type="InterPro" id="IPR036942">
    <property type="entry name" value="Beta-barrel_TonB_sf"/>
</dbReference>
<dbReference type="Gene3D" id="2.170.130.10">
    <property type="entry name" value="TonB-dependent receptor, plug domain"/>
    <property type="match status" value="1"/>
</dbReference>
<dbReference type="PANTHER" id="PTHR30069:SF29">
    <property type="entry name" value="HEMOGLOBIN AND HEMOGLOBIN-HAPTOGLOBIN-BINDING PROTEIN 1-RELATED"/>
    <property type="match status" value="1"/>
</dbReference>
<evidence type="ECO:0000256" key="5">
    <source>
        <dbReference type="ARBA" id="ARBA00022729"/>
    </source>
</evidence>
<feature type="domain" description="TonB-dependent receptor plug" evidence="13">
    <location>
        <begin position="123"/>
        <end position="225"/>
    </location>
</feature>
<dbReference type="Gene3D" id="2.40.170.20">
    <property type="entry name" value="TonB-dependent receptor, beta-barrel domain"/>
    <property type="match status" value="1"/>
</dbReference>
<comment type="subcellular location">
    <subcellularLocation>
        <location evidence="1 10">Cell outer membrane</location>
        <topology evidence="1 10">Multi-pass membrane protein</topology>
    </subcellularLocation>
</comment>
<dbReference type="Pfam" id="PF07715">
    <property type="entry name" value="Plug"/>
    <property type="match status" value="1"/>
</dbReference>
<evidence type="ECO:0000256" key="3">
    <source>
        <dbReference type="ARBA" id="ARBA00022452"/>
    </source>
</evidence>
<keyword evidence="4 10" id="KW-0812">Transmembrane</keyword>
<keyword evidence="6 11" id="KW-0798">TonB box</keyword>
<evidence type="ECO:0000256" key="10">
    <source>
        <dbReference type="PROSITE-ProRule" id="PRU01360"/>
    </source>
</evidence>
<evidence type="ECO:0000256" key="4">
    <source>
        <dbReference type="ARBA" id="ARBA00022692"/>
    </source>
</evidence>
<dbReference type="SUPFAM" id="SSF49464">
    <property type="entry name" value="Carboxypeptidase regulatory domain-like"/>
    <property type="match status" value="1"/>
</dbReference>
<dbReference type="InterPro" id="IPR039426">
    <property type="entry name" value="TonB-dep_rcpt-like"/>
</dbReference>
<evidence type="ECO:0000259" key="12">
    <source>
        <dbReference type="Pfam" id="PF00593"/>
    </source>
</evidence>
<dbReference type="GO" id="GO:0009279">
    <property type="term" value="C:cell outer membrane"/>
    <property type="evidence" value="ECO:0007669"/>
    <property type="project" value="UniProtKB-SubCell"/>
</dbReference>
<keyword evidence="7 10" id="KW-0472">Membrane</keyword>
<evidence type="ECO:0000259" key="13">
    <source>
        <dbReference type="Pfam" id="PF07715"/>
    </source>
</evidence>
<dbReference type="AlphaFoldDB" id="A0A7V2ZL85"/>
<keyword evidence="8 14" id="KW-0675">Receptor</keyword>
<dbReference type="Gene3D" id="2.60.40.1120">
    <property type="entry name" value="Carboxypeptidase-like, regulatory domain"/>
    <property type="match status" value="1"/>
</dbReference>
<keyword evidence="5" id="KW-0732">Signal</keyword>
<reference evidence="14" key="1">
    <citation type="journal article" date="2020" name="mSystems">
        <title>Genome- and Community-Level Interaction Insights into Carbon Utilization and Element Cycling Functions of Hydrothermarchaeota in Hydrothermal Sediment.</title>
        <authorList>
            <person name="Zhou Z."/>
            <person name="Liu Y."/>
            <person name="Xu W."/>
            <person name="Pan J."/>
            <person name="Luo Z.H."/>
            <person name="Li M."/>
        </authorList>
    </citation>
    <scope>NUCLEOTIDE SEQUENCE [LARGE SCALE GENOMIC DNA]</scope>
    <source>
        <strain evidence="14">SpSt-479</strain>
    </source>
</reference>
<evidence type="ECO:0000313" key="14">
    <source>
        <dbReference type="EMBL" id="HFI92066.1"/>
    </source>
</evidence>
<evidence type="ECO:0000256" key="2">
    <source>
        <dbReference type="ARBA" id="ARBA00022448"/>
    </source>
</evidence>
<gene>
    <name evidence="14" type="ORF">ENS31_11160</name>
</gene>
<comment type="caution">
    <text evidence="14">The sequence shown here is derived from an EMBL/GenBank/DDBJ whole genome shotgun (WGS) entry which is preliminary data.</text>
</comment>
<dbReference type="SUPFAM" id="SSF56935">
    <property type="entry name" value="Porins"/>
    <property type="match status" value="1"/>
</dbReference>
<dbReference type="GO" id="GO:0044718">
    <property type="term" value="P:siderophore transmembrane transport"/>
    <property type="evidence" value="ECO:0007669"/>
    <property type="project" value="TreeGrafter"/>
</dbReference>
<dbReference type="PANTHER" id="PTHR30069">
    <property type="entry name" value="TONB-DEPENDENT OUTER MEMBRANE RECEPTOR"/>
    <property type="match status" value="1"/>
</dbReference>
<proteinExistence type="inferred from homology"/>
<dbReference type="InterPro" id="IPR037066">
    <property type="entry name" value="Plug_dom_sf"/>
</dbReference>
<evidence type="ECO:0000256" key="6">
    <source>
        <dbReference type="ARBA" id="ARBA00023077"/>
    </source>
</evidence>
<dbReference type="InterPro" id="IPR012910">
    <property type="entry name" value="Plug_dom"/>
</dbReference>